<organism evidence="1 2">
    <name type="scientific">Zobellia barbeyronii</name>
    <dbReference type="NCBI Taxonomy" id="2748009"/>
    <lineage>
        <taxon>Bacteria</taxon>
        <taxon>Pseudomonadati</taxon>
        <taxon>Bacteroidota</taxon>
        <taxon>Flavobacteriia</taxon>
        <taxon>Flavobacteriales</taxon>
        <taxon>Flavobacteriaceae</taxon>
        <taxon>Zobellia</taxon>
    </lineage>
</organism>
<dbReference type="RefSeq" id="WP_214610746.1">
    <property type="nucleotide sequence ID" value="NZ_JACATN010000002.1"/>
</dbReference>
<keyword evidence="2" id="KW-1185">Reference proteome</keyword>
<comment type="caution">
    <text evidence="1">The sequence shown here is derived from an EMBL/GenBank/DDBJ whole genome shotgun (WGS) entry which is preliminary data.</text>
</comment>
<accession>A0ABS5WBC7</accession>
<proteinExistence type="predicted"/>
<gene>
    <name evidence="1" type="ORF">HW347_04505</name>
</gene>
<evidence type="ECO:0000313" key="1">
    <source>
        <dbReference type="EMBL" id="MBT2160514.1"/>
    </source>
</evidence>
<dbReference type="Proteomes" id="UP000740413">
    <property type="component" value="Unassembled WGS sequence"/>
</dbReference>
<reference evidence="2" key="1">
    <citation type="submission" date="2023-07" db="EMBL/GenBank/DDBJ databases">
        <title>Zobellia barbeyronii sp. nov., a new marine flavobacterium, isolated from green and red algae.</title>
        <authorList>
            <person name="Nedashkovskaya O.I."/>
            <person name="Otstavnykh N."/>
            <person name="Zhukova N."/>
            <person name="Guzev K."/>
            <person name="Chausova V."/>
            <person name="Tekutyeva L."/>
            <person name="Mikhailov V."/>
            <person name="Isaeva M."/>
        </authorList>
    </citation>
    <scope>NUCLEOTIDE SEQUENCE [LARGE SCALE GENOMIC DNA]</scope>
    <source>
        <strain evidence="2">KMM 6746</strain>
    </source>
</reference>
<name>A0ABS5WBC7_9FLAO</name>
<dbReference type="PROSITE" id="PS51257">
    <property type="entry name" value="PROKAR_LIPOPROTEIN"/>
    <property type="match status" value="1"/>
</dbReference>
<evidence type="ECO:0008006" key="3">
    <source>
        <dbReference type="Google" id="ProtNLM"/>
    </source>
</evidence>
<evidence type="ECO:0000313" key="2">
    <source>
        <dbReference type="Proteomes" id="UP000740413"/>
    </source>
</evidence>
<dbReference type="EMBL" id="JACATN010000002">
    <property type="protein sequence ID" value="MBT2160514.1"/>
    <property type="molecule type" value="Genomic_DNA"/>
</dbReference>
<sequence length="240" mass="28386">MKKTFKVSNLFFVTFIMSLIFSCNNSKYSDAKIESKARNIVKELSQEDINVFKNWKFEYHGKGEIWRKIKNNRVDFRAYYYKENDSTSFMIYPKHLKSTEYPILVDFDTSKIKSNIWLTKLKNGQIRISPSFKIIGDSIRREKYLETEIYGNKNPFNDLQKLSSLINKCGIVSVSHNEYVGGFIQFYLTYEDVLTFVPDNLIINPIYGNVWKDNIESGVMINKNWNLRKLEQPIHPIQRK</sequence>
<protein>
    <recommendedName>
        <fullName evidence="3">Lipoprotein</fullName>
    </recommendedName>
</protein>